<name>A0A1S3HCD9_LINAN</name>
<organism evidence="1 2">
    <name type="scientific">Lingula anatina</name>
    <name type="common">Brachiopod</name>
    <name type="synonym">Lingula unguis</name>
    <dbReference type="NCBI Taxonomy" id="7574"/>
    <lineage>
        <taxon>Eukaryota</taxon>
        <taxon>Metazoa</taxon>
        <taxon>Spiralia</taxon>
        <taxon>Lophotrochozoa</taxon>
        <taxon>Brachiopoda</taxon>
        <taxon>Linguliformea</taxon>
        <taxon>Lingulata</taxon>
        <taxon>Lingulida</taxon>
        <taxon>Linguloidea</taxon>
        <taxon>Lingulidae</taxon>
        <taxon>Lingula</taxon>
    </lineage>
</organism>
<dbReference type="Gene3D" id="2.60.120.260">
    <property type="entry name" value="Galactose-binding domain-like"/>
    <property type="match status" value="1"/>
</dbReference>
<reference evidence="2" key="1">
    <citation type="submission" date="2025-08" db="UniProtKB">
        <authorList>
            <consortium name="RefSeq"/>
        </authorList>
    </citation>
    <scope>IDENTIFICATION</scope>
    <source>
        <tissue evidence="2">Gonads</tissue>
    </source>
</reference>
<protein>
    <submittedName>
        <fullName evidence="2">Uncharacterized protein LOC106153695</fullName>
    </submittedName>
</protein>
<dbReference type="SUPFAM" id="SSF49785">
    <property type="entry name" value="Galactose-binding domain-like"/>
    <property type="match status" value="1"/>
</dbReference>
<dbReference type="RefSeq" id="XP_013383176.1">
    <property type="nucleotide sequence ID" value="XM_013527722.1"/>
</dbReference>
<dbReference type="KEGG" id="lak:106153695"/>
<sequence length="153" mass="17331">MSFENMKFFSACFAVFPVFYQVFCWEVYQSSYWNSDNGALAFDNDTDTCFTSGIEPTPWLKVELDNKKLISSLTFQGLQAGDYRIRVGDYNNNLGDGSSDIDQNTLCTSFQHSGNIGLITVHCLRELEGKYVTLQRINPKSPGRGLQLCEMTF</sequence>
<dbReference type="InterPro" id="IPR008979">
    <property type="entry name" value="Galactose-bd-like_sf"/>
</dbReference>
<evidence type="ECO:0000313" key="1">
    <source>
        <dbReference type="Proteomes" id="UP000085678"/>
    </source>
</evidence>
<gene>
    <name evidence="2" type="primary">LOC106153695</name>
</gene>
<dbReference type="GeneID" id="106153695"/>
<dbReference type="Pfam" id="PF22633">
    <property type="entry name" value="F5_F8_type_C_2"/>
    <property type="match status" value="1"/>
</dbReference>
<dbReference type="AlphaFoldDB" id="A0A1S3HCD9"/>
<proteinExistence type="predicted"/>
<dbReference type="Proteomes" id="UP000085678">
    <property type="component" value="Unplaced"/>
</dbReference>
<evidence type="ECO:0000313" key="2">
    <source>
        <dbReference type="RefSeq" id="XP_013383176.1"/>
    </source>
</evidence>
<dbReference type="InParanoid" id="A0A1S3HCD9"/>
<keyword evidence="1" id="KW-1185">Reference proteome</keyword>
<accession>A0A1S3HCD9</accession>